<dbReference type="Pfam" id="PF13732">
    <property type="entry name" value="DrrA1-3_C"/>
    <property type="match status" value="1"/>
</dbReference>
<keyword evidence="4" id="KW-0547">Nucleotide-binding</keyword>
<dbReference type="InterPro" id="IPR025302">
    <property type="entry name" value="DrrA1/2-like_C"/>
</dbReference>
<keyword evidence="2" id="KW-0813">Transport</keyword>
<evidence type="ECO:0000256" key="2">
    <source>
        <dbReference type="ARBA" id="ARBA00022448"/>
    </source>
</evidence>
<evidence type="ECO:0000256" key="3">
    <source>
        <dbReference type="ARBA" id="ARBA00022458"/>
    </source>
</evidence>
<dbReference type="InterPro" id="IPR050763">
    <property type="entry name" value="ABC_transporter_ATP-binding"/>
</dbReference>
<dbReference type="PANTHER" id="PTHR42711:SF5">
    <property type="entry name" value="ABC TRANSPORTER ATP-BINDING PROTEIN NATA"/>
    <property type="match status" value="1"/>
</dbReference>
<sequence length="313" mass="35811">MQPILQAIDVHKAYAAHIALSGVSLDIPERSIFGLLGPNGAGKTSLIRIITQITAADSGEIRVRGEKLNPKHIGQIGYLPEERGLYKKMRVGEQLLYLAQLRGLSKADATQRIKSWIDRLDLRPWVNKNVEDLSKGMQQKVQFVATVLHEPSIIILDEPFSGFDPINANLIKDEILELRERGATIIFSTHRMESVEELCDNIALINRSRKVLDGSVRDIKNTFKTQTYEVEGRGRLMVTHPDFEVLEHKERENGHFYDRIRLHANTTPNDLLRYLIHNVEVHAFREQIPSINDIFIRRVQETMPETLLEEVRS</sequence>
<keyword evidence="5 7" id="KW-0067">ATP-binding</keyword>
<protein>
    <submittedName>
        <fullName evidence="7">ATP-binding cassette domain-containing protein</fullName>
    </submittedName>
</protein>
<keyword evidence="8" id="KW-1185">Reference proteome</keyword>
<comment type="similarity">
    <text evidence="1">Belongs to the ABC transporter superfamily.</text>
</comment>
<feature type="domain" description="ABC transporter" evidence="6">
    <location>
        <begin position="5"/>
        <end position="232"/>
    </location>
</feature>
<dbReference type="PROSITE" id="PS50893">
    <property type="entry name" value="ABC_TRANSPORTER_2"/>
    <property type="match status" value="1"/>
</dbReference>
<name>A0ABY4D4G5_9BACT</name>
<dbReference type="InterPro" id="IPR017871">
    <property type="entry name" value="ABC_transporter-like_CS"/>
</dbReference>
<dbReference type="PANTHER" id="PTHR42711">
    <property type="entry name" value="ABC TRANSPORTER ATP-BINDING PROTEIN"/>
    <property type="match status" value="1"/>
</dbReference>
<organism evidence="7 8">
    <name type="scientific">Hymenobacter tibetensis</name>
    <dbReference type="NCBI Taxonomy" id="497967"/>
    <lineage>
        <taxon>Bacteria</taxon>
        <taxon>Pseudomonadati</taxon>
        <taxon>Bacteroidota</taxon>
        <taxon>Cytophagia</taxon>
        <taxon>Cytophagales</taxon>
        <taxon>Hymenobacteraceae</taxon>
        <taxon>Hymenobacter</taxon>
    </lineage>
</organism>
<gene>
    <name evidence="7" type="ORF">MTX78_05375</name>
</gene>
<dbReference type="InterPro" id="IPR003593">
    <property type="entry name" value="AAA+_ATPase"/>
</dbReference>
<evidence type="ECO:0000256" key="4">
    <source>
        <dbReference type="ARBA" id="ARBA00022741"/>
    </source>
</evidence>
<dbReference type="SUPFAM" id="SSF52540">
    <property type="entry name" value="P-loop containing nucleoside triphosphate hydrolases"/>
    <property type="match status" value="1"/>
</dbReference>
<evidence type="ECO:0000313" key="8">
    <source>
        <dbReference type="Proteomes" id="UP000831113"/>
    </source>
</evidence>
<dbReference type="Proteomes" id="UP000831113">
    <property type="component" value="Chromosome"/>
</dbReference>
<reference evidence="7 8" key="1">
    <citation type="submission" date="2022-03" db="EMBL/GenBank/DDBJ databases">
        <title>Hymenobactersp. isolated from the air.</title>
        <authorList>
            <person name="Won M."/>
            <person name="Kwon S.-W."/>
        </authorList>
    </citation>
    <scope>NUCLEOTIDE SEQUENCE [LARGE SCALE GENOMIC DNA]</scope>
    <source>
        <strain evidence="7 8">KACC 21982</strain>
    </source>
</reference>
<dbReference type="Gene3D" id="3.40.50.300">
    <property type="entry name" value="P-loop containing nucleotide triphosphate hydrolases"/>
    <property type="match status" value="1"/>
</dbReference>
<dbReference type="Pfam" id="PF00005">
    <property type="entry name" value="ABC_tran"/>
    <property type="match status" value="1"/>
</dbReference>
<accession>A0ABY4D4G5</accession>
<dbReference type="EMBL" id="CP094669">
    <property type="protein sequence ID" value="UOG76031.1"/>
    <property type="molecule type" value="Genomic_DNA"/>
</dbReference>
<dbReference type="SMART" id="SM00382">
    <property type="entry name" value="AAA"/>
    <property type="match status" value="1"/>
</dbReference>
<dbReference type="GO" id="GO:0005524">
    <property type="term" value="F:ATP binding"/>
    <property type="evidence" value="ECO:0007669"/>
    <property type="project" value="UniProtKB-KW"/>
</dbReference>
<evidence type="ECO:0000259" key="6">
    <source>
        <dbReference type="PROSITE" id="PS50893"/>
    </source>
</evidence>
<dbReference type="PROSITE" id="PS00211">
    <property type="entry name" value="ABC_TRANSPORTER_1"/>
    <property type="match status" value="1"/>
</dbReference>
<keyword evidence="3" id="KW-0536">Nodulation</keyword>
<evidence type="ECO:0000256" key="5">
    <source>
        <dbReference type="ARBA" id="ARBA00022840"/>
    </source>
</evidence>
<evidence type="ECO:0000256" key="1">
    <source>
        <dbReference type="ARBA" id="ARBA00005417"/>
    </source>
</evidence>
<evidence type="ECO:0000313" key="7">
    <source>
        <dbReference type="EMBL" id="UOG76031.1"/>
    </source>
</evidence>
<dbReference type="InterPro" id="IPR003439">
    <property type="entry name" value="ABC_transporter-like_ATP-bd"/>
</dbReference>
<proteinExistence type="inferred from homology"/>
<dbReference type="InterPro" id="IPR027417">
    <property type="entry name" value="P-loop_NTPase"/>
</dbReference>
<dbReference type="RefSeq" id="WP_243800586.1">
    <property type="nucleotide sequence ID" value="NZ_CP094669.1"/>
</dbReference>